<protein>
    <submittedName>
        <fullName evidence="13">Predicted protein</fullName>
    </submittedName>
</protein>
<evidence type="ECO:0000259" key="12">
    <source>
        <dbReference type="PROSITE" id="PS50089"/>
    </source>
</evidence>
<keyword evidence="7 11" id="KW-1133">Transmembrane helix</keyword>
<evidence type="ECO:0000256" key="8">
    <source>
        <dbReference type="ARBA" id="ARBA00023136"/>
    </source>
</evidence>
<keyword evidence="4" id="KW-0479">Metal-binding</keyword>
<evidence type="ECO:0000256" key="10">
    <source>
        <dbReference type="SAM" id="MobiDB-lite"/>
    </source>
</evidence>
<feature type="region of interest" description="Disordered" evidence="10">
    <location>
        <begin position="136"/>
        <end position="204"/>
    </location>
</feature>
<evidence type="ECO:0000256" key="7">
    <source>
        <dbReference type="ARBA" id="ARBA00022989"/>
    </source>
</evidence>
<evidence type="ECO:0000313" key="13">
    <source>
        <dbReference type="EMBL" id="BAJ96624.1"/>
    </source>
</evidence>
<evidence type="ECO:0000256" key="5">
    <source>
        <dbReference type="ARBA" id="ARBA00022771"/>
    </source>
</evidence>
<keyword evidence="5 9" id="KW-0863">Zinc-finger</keyword>
<dbReference type="EMBL" id="AK365421">
    <property type="protein sequence ID" value="BAJ96624.1"/>
    <property type="molecule type" value="mRNA"/>
</dbReference>
<evidence type="ECO:0000256" key="3">
    <source>
        <dbReference type="ARBA" id="ARBA00022692"/>
    </source>
</evidence>
<evidence type="ECO:0000256" key="1">
    <source>
        <dbReference type="ARBA" id="ARBA00004167"/>
    </source>
</evidence>
<evidence type="ECO:0000256" key="11">
    <source>
        <dbReference type="SAM" id="Phobius"/>
    </source>
</evidence>
<dbReference type="GO" id="GO:0016020">
    <property type="term" value="C:membrane"/>
    <property type="evidence" value="ECO:0007669"/>
    <property type="project" value="UniProtKB-SubCell"/>
</dbReference>
<evidence type="ECO:0000256" key="2">
    <source>
        <dbReference type="ARBA" id="ARBA00005561"/>
    </source>
</evidence>
<organism evidence="13">
    <name type="scientific">Hordeum vulgare subsp. vulgare</name>
    <name type="common">Domesticated barley</name>
    <dbReference type="NCBI Taxonomy" id="112509"/>
    <lineage>
        <taxon>Eukaryota</taxon>
        <taxon>Viridiplantae</taxon>
        <taxon>Streptophyta</taxon>
        <taxon>Embryophyta</taxon>
        <taxon>Tracheophyta</taxon>
        <taxon>Spermatophyta</taxon>
        <taxon>Magnoliopsida</taxon>
        <taxon>Liliopsida</taxon>
        <taxon>Poales</taxon>
        <taxon>Poaceae</taxon>
        <taxon>BOP clade</taxon>
        <taxon>Pooideae</taxon>
        <taxon>Triticodae</taxon>
        <taxon>Triticeae</taxon>
        <taxon>Hordeinae</taxon>
        <taxon>Hordeum</taxon>
    </lineage>
</organism>
<comment type="subcellular location">
    <subcellularLocation>
        <location evidence="1">Membrane</location>
        <topology evidence="1">Single-pass membrane protein</topology>
    </subcellularLocation>
</comment>
<keyword evidence="8 11" id="KW-0472">Membrane</keyword>
<feature type="domain" description="RING-type" evidence="12">
    <location>
        <begin position="53"/>
        <end position="101"/>
    </location>
</feature>
<dbReference type="InterPro" id="IPR013083">
    <property type="entry name" value="Znf_RING/FYVE/PHD"/>
</dbReference>
<dbReference type="CDD" id="cd16487">
    <property type="entry name" value="mRING-H2-C3DHC3_ZFPL1"/>
    <property type="match status" value="1"/>
</dbReference>
<dbReference type="InterPro" id="IPR039043">
    <property type="entry name" value="ZFPL1"/>
</dbReference>
<dbReference type="Pfam" id="PF25998">
    <property type="entry name" value="U-box_ZFPL1"/>
    <property type="match status" value="1"/>
</dbReference>
<dbReference type="InterPro" id="IPR058731">
    <property type="entry name" value="Znf-B_box_ZFPL1-like"/>
</dbReference>
<reference evidence="13" key="1">
    <citation type="journal article" date="2011" name="Plant Physiol.">
        <title>Comprehensive sequence analysis of 24,783 barley full-length cDNAs derived from 12 clone libraries.</title>
        <authorList>
            <person name="Matsumoto T."/>
            <person name="Tanaka T."/>
            <person name="Sakai H."/>
            <person name="Amano N."/>
            <person name="Kanamori H."/>
            <person name="Kurita K."/>
            <person name="Kikuta A."/>
            <person name="Kamiya K."/>
            <person name="Yamamoto M."/>
            <person name="Ikawa H."/>
            <person name="Fujii N."/>
            <person name="Hori K."/>
            <person name="Itoh T."/>
            <person name="Sato K."/>
        </authorList>
    </citation>
    <scope>NUCLEOTIDE SEQUENCE</scope>
    <source>
        <tissue evidence="13">Shoot and root</tissue>
    </source>
</reference>
<dbReference type="InterPro" id="IPR058730">
    <property type="entry name" value="U-box_ZFPL1-like"/>
</dbReference>
<feature type="compositionally biased region" description="Polar residues" evidence="10">
    <location>
        <begin position="182"/>
        <end position="195"/>
    </location>
</feature>
<comment type="similarity">
    <text evidence="2">Belongs to the ZFPL1 family.</text>
</comment>
<evidence type="ECO:0000256" key="6">
    <source>
        <dbReference type="ARBA" id="ARBA00022833"/>
    </source>
</evidence>
<keyword evidence="3 11" id="KW-0812">Transmembrane</keyword>
<dbReference type="Gene3D" id="3.30.40.10">
    <property type="entry name" value="Zinc/RING finger domain, C3HC4 (zinc finger)"/>
    <property type="match status" value="1"/>
</dbReference>
<accession>F2DNF3</accession>
<dbReference type="InterPro" id="IPR001841">
    <property type="entry name" value="Znf_RING"/>
</dbReference>
<name>F2DNF3_HORVV</name>
<dbReference type="PANTHER" id="PTHR12981">
    <property type="entry name" value="ZINC FINGER PROTEIN-LIKE 1"/>
    <property type="match status" value="1"/>
</dbReference>
<proteinExistence type="evidence at transcript level"/>
<evidence type="ECO:0000256" key="9">
    <source>
        <dbReference type="PROSITE-ProRule" id="PRU00175"/>
    </source>
</evidence>
<keyword evidence="6" id="KW-0862">Zinc</keyword>
<feature type="transmembrane region" description="Helical" evidence="11">
    <location>
        <begin position="339"/>
        <end position="358"/>
    </location>
</feature>
<dbReference type="Pfam" id="PF25993">
    <property type="entry name" value="zf-B_box_ZFPL1"/>
    <property type="match status" value="1"/>
</dbReference>
<dbReference type="AlphaFoldDB" id="F2DNF3"/>
<dbReference type="PANTHER" id="PTHR12981:SF0">
    <property type="entry name" value="ZINC FINGER PROTEIN-LIKE 1"/>
    <property type="match status" value="1"/>
</dbReference>
<evidence type="ECO:0000256" key="4">
    <source>
        <dbReference type="ARBA" id="ARBA00022723"/>
    </source>
</evidence>
<sequence length="384" mass="43490">MGLCKCPKRKVTNLFCFEHDVNVCEYCLVSDHERCIVQSYVQWLQDSDYNPICILCRNLLKDEPTVRLVCLDVFHWSCLNKYASELPGDTAPAGYQCPKCKECIFPPPNLVSPVVDMLRKKLETVSWSRVGLGQSPLVANSGGGNEESPTRPLLAASTSTNSADDESNGFVIVSQQNKDKPTATSVNYSSQQQAITSPQLLSQTTNSSSLVDTATTASKISQQQQKLLTNKVKSDINSPIPQQSSKFEFEQTNRSKFDARDLDTITPVYHNRVAGHIVSNQEQTYDPSLGIVLSIDKLEDRDTGENKYKRRPLLEWLQRFLRSRQMTSRRLRMTRQKKILFLVIFFLIALFTLILIMSRLGEYRTENDPALDPMNNPNIRVQVQ</sequence>
<dbReference type="GO" id="GO:0008270">
    <property type="term" value="F:zinc ion binding"/>
    <property type="evidence" value="ECO:0007669"/>
    <property type="project" value="UniProtKB-KW"/>
</dbReference>
<dbReference type="SUPFAM" id="SSF57850">
    <property type="entry name" value="RING/U-box"/>
    <property type="match status" value="1"/>
</dbReference>
<dbReference type="PROSITE" id="PS50089">
    <property type="entry name" value="ZF_RING_2"/>
    <property type="match status" value="1"/>
</dbReference>